<proteinExistence type="predicted"/>
<name>A0A8X6TCG9_NEPPI</name>
<keyword evidence="2" id="KW-1185">Reference proteome</keyword>
<protein>
    <submittedName>
        <fullName evidence="1">Uncharacterized protein</fullName>
    </submittedName>
</protein>
<sequence>MAQNQIPVPEKDSSALFIPKKWRNSDNANENPRAFAFLEEYIYSVSRASNSSKFYLPCHPEPLDTCKHLPVMDQLDGQEYQKDMDVEIRRLYLCPESVARYRRFIEQVREIFGRNLDVDMVSYLRVIQENVLLIKILFWYFLSDI</sequence>
<dbReference type="OrthoDB" id="10274494at2759"/>
<reference evidence="1" key="1">
    <citation type="submission" date="2020-08" db="EMBL/GenBank/DDBJ databases">
        <title>Multicomponent nature underlies the extraordinary mechanical properties of spider dragline silk.</title>
        <authorList>
            <person name="Kono N."/>
            <person name="Nakamura H."/>
            <person name="Mori M."/>
            <person name="Yoshida Y."/>
            <person name="Ohtoshi R."/>
            <person name="Malay A.D."/>
            <person name="Moran D.A.P."/>
            <person name="Tomita M."/>
            <person name="Numata K."/>
            <person name="Arakawa K."/>
        </authorList>
    </citation>
    <scope>NUCLEOTIDE SEQUENCE</scope>
</reference>
<organism evidence="1 2">
    <name type="scientific">Nephila pilipes</name>
    <name type="common">Giant wood spider</name>
    <name type="synonym">Nephila maculata</name>
    <dbReference type="NCBI Taxonomy" id="299642"/>
    <lineage>
        <taxon>Eukaryota</taxon>
        <taxon>Metazoa</taxon>
        <taxon>Ecdysozoa</taxon>
        <taxon>Arthropoda</taxon>
        <taxon>Chelicerata</taxon>
        <taxon>Arachnida</taxon>
        <taxon>Araneae</taxon>
        <taxon>Araneomorphae</taxon>
        <taxon>Entelegynae</taxon>
        <taxon>Araneoidea</taxon>
        <taxon>Nephilidae</taxon>
        <taxon>Nephila</taxon>
    </lineage>
</organism>
<dbReference type="AlphaFoldDB" id="A0A8X6TCG9"/>
<comment type="caution">
    <text evidence="1">The sequence shown here is derived from an EMBL/GenBank/DDBJ whole genome shotgun (WGS) entry which is preliminary data.</text>
</comment>
<gene>
    <name evidence="1" type="ORF">NPIL_417761</name>
</gene>
<evidence type="ECO:0000313" key="1">
    <source>
        <dbReference type="EMBL" id="GFS99859.1"/>
    </source>
</evidence>
<accession>A0A8X6TCG9</accession>
<evidence type="ECO:0000313" key="2">
    <source>
        <dbReference type="Proteomes" id="UP000887013"/>
    </source>
</evidence>
<dbReference type="EMBL" id="BMAW01101535">
    <property type="protein sequence ID" value="GFS99859.1"/>
    <property type="molecule type" value="Genomic_DNA"/>
</dbReference>
<dbReference type="Proteomes" id="UP000887013">
    <property type="component" value="Unassembled WGS sequence"/>
</dbReference>